<dbReference type="Proteomes" id="UP000649739">
    <property type="component" value="Unassembled WGS sequence"/>
</dbReference>
<feature type="transmembrane region" description="Helical" evidence="1">
    <location>
        <begin position="137"/>
        <end position="154"/>
    </location>
</feature>
<gene>
    <name evidence="2" type="ORF">GCM10010123_25080</name>
</gene>
<evidence type="ECO:0000313" key="3">
    <source>
        <dbReference type="Proteomes" id="UP000649739"/>
    </source>
</evidence>
<dbReference type="RefSeq" id="WP_189170307.1">
    <property type="nucleotide sequence ID" value="NZ_BMQB01000005.1"/>
</dbReference>
<protein>
    <submittedName>
        <fullName evidence="2">Uncharacterized protein</fullName>
    </submittedName>
</protein>
<name>A0A8J3B540_9ACTN</name>
<dbReference type="EMBL" id="BMQB01000005">
    <property type="protein sequence ID" value="GGJ94209.1"/>
    <property type="molecule type" value="Genomic_DNA"/>
</dbReference>
<keyword evidence="1" id="KW-1133">Transmembrane helix</keyword>
<reference evidence="2" key="1">
    <citation type="journal article" date="2014" name="Int. J. Syst. Evol. Microbiol.">
        <title>Complete genome sequence of Corynebacterium casei LMG S-19264T (=DSM 44701T), isolated from a smear-ripened cheese.</title>
        <authorList>
            <consortium name="US DOE Joint Genome Institute (JGI-PGF)"/>
            <person name="Walter F."/>
            <person name="Albersmeier A."/>
            <person name="Kalinowski J."/>
            <person name="Ruckert C."/>
        </authorList>
    </citation>
    <scope>NUCLEOTIDE SEQUENCE</scope>
    <source>
        <strain evidence="2">JCM 3090</strain>
    </source>
</reference>
<proteinExistence type="predicted"/>
<reference evidence="2" key="2">
    <citation type="submission" date="2020-09" db="EMBL/GenBank/DDBJ databases">
        <authorList>
            <person name="Sun Q."/>
            <person name="Ohkuma M."/>
        </authorList>
    </citation>
    <scope>NUCLEOTIDE SEQUENCE</scope>
    <source>
        <strain evidence="2">JCM 3090</strain>
    </source>
</reference>
<keyword evidence="3" id="KW-1185">Reference proteome</keyword>
<dbReference type="AlphaFoldDB" id="A0A8J3B540"/>
<comment type="caution">
    <text evidence="2">The sequence shown here is derived from an EMBL/GenBank/DDBJ whole genome shotgun (WGS) entry which is preliminary data.</text>
</comment>
<sequence length="156" mass="17387">MSQSPGETGYVTKLLEIEYAQVRTRIDAIDDIRFKVKGWAITLSSALLALGVNKNQGWIMGLSLLVAAGMCLIEADYLIRQDALLARSDQLEDMMEHIRRRGVDVEVDEYVFGLRAVSLKGVSWRHFPRMFGSRSRAGSTYVLIAIASVIGLILKL</sequence>
<feature type="transmembrane region" description="Helical" evidence="1">
    <location>
        <begin position="58"/>
        <end position="79"/>
    </location>
</feature>
<keyword evidence="1" id="KW-0812">Transmembrane</keyword>
<evidence type="ECO:0000256" key="1">
    <source>
        <dbReference type="SAM" id="Phobius"/>
    </source>
</evidence>
<evidence type="ECO:0000313" key="2">
    <source>
        <dbReference type="EMBL" id="GGJ94209.1"/>
    </source>
</evidence>
<keyword evidence="1" id="KW-0472">Membrane</keyword>
<organism evidence="2 3">
    <name type="scientific">Pilimelia anulata</name>
    <dbReference type="NCBI Taxonomy" id="53371"/>
    <lineage>
        <taxon>Bacteria</taxon>
        <taxon>Bacillati</taxon>
        <taxon>Actinomycetota</taxon>
        <taxon>Actinomycetes</taxon>
        <taxon>Micromonosporales</taxon>
        <taxon>Micromonosporaceae</taxon>
        <taxon>Pilimelia</taxon>
    </lineage>
</organism>
<accession>A0A8J3B540</accession>